<evidence type="ECO:0000256" key="2">
    <source>
        <dbReference type="ARBA" id="ARBA00022692"/>
    </source>
</evidence>
<evidence type="ECO:0000256" key="1">
    <source>
        <dbReference type="ARBA" id="ARBA00004141"/>
    </source>
</evidence>
<protein>
    <submittedName>
        <fullName evidence="6">Phage holin family protein</fullName>
    </submittedName>
</protein>
<proteinExistence type="predicted"/>
<keyword evidence="2 5" id="KW-0812">Transmembrane</keyword>
<evidence type="ECO:0000313" key="7">
    <source>
        <dbReference type="Proteomes" id="UP000585258"/>
    </source>
</evidence>
<evidence type="ECO:0000256" key="4">
    <source>
        <dbReference type="ARBA" id="ARBA00023136"/>
    </source>
</evidence>
<sequence length="97" mass="10990">MEMEFLLKLKEEITLETIYYVFTILVATDILTGVIKAWKKGDFKSRSLRDGMFGSLAELILLVLCILASKLVPVTSFIVFVVLLVMIFKELSSIVEN</sequence>
<dbReference type="AlphaFoldDB" id="A0A7X0SJ24"/>
<evidence type="ECO:0000313" key="6">
    <source>
        <dbReference type="EMBL" id="MBB6716381.1"/>
    </source>
</evidence>
<name>A0A7X0SJ24_9CLOT</name>
<dbReference type="InterPro" id="IPR006480">
    <property type="entry name" value="Phage_holin_4_1"/>
</dbReference>
<dbReference type="Pfam" id="PF05105">
    <property type="entry name" value="Phage_holin_4_1"/>
    <property type="match status" value="1"/>
</dbReference>
<dbReference type="Proteomes" id="UP000585258">
    <property type="component" value="Unassembled WGS sequence"/>
</dbReference>
<feature type="transmembrane region" description="Helical" evidence="5">
    <location>
        <begin position="17"/>
        <end position="38"/>
    </location>
</feature>
<feature type="non-terminal residue" evidence="6">
    <location>
        <position position="97"/>
    </location>
</feature>
<dbReference type="GO" id="GO:0016020">
    <property type="term" value="C:membrane"/>
    <property type="evidence" value="ECO:0007669"/>
    <property type="project" value="UniProtKB-SubCell"/>
</dbReference>
<organism evidence="6 7">
    <name type="scientific">Clostridium gasigenes</name>
    <dbReference type="NCBI Taxonomy" id="94869"/>
    <lineage>
        <taxon>Bacteria</taxon>
        <taxon>Bacillati</taxon>
        <taxon>Bacillota</taxon>
        <taxon>Clostridia</taxon>
        <taxon>Eubacteriales</taxon>
        <taxon>Clostridiaceae</taxon>
        <taxon>Clostridium</taxon>
    </lineage>
</organism>
<evidence type="ECO:0000256" key="5">
    <source>
        <dbReference type="SAM" id="Phobius"/>
    </source>
</evidence>
<reference evidence="6 7" key="1">
    <citation type="submission" date="2020-08" db="EMBL/GenBank/DDBJ databases">
        <title>Clostridia isolated from Swiss meat.</title>
        <authorList>
            <person name="Wambui J."/>
            <person name="Stevens M.J.A."/>
            <person name="Stephan R."/>
        </authorList>
    </citation>
    <scope>NUCLEOTIDE SEQUENCE [LARGE SCALE GENOMIC DNA]</scope>
    <source>
        <strain evidence="6 7">CM001</strain>
    </source>
</reference>
<dbReference type="RefSeq" id="WP_185165429.1">
    <property type="nucleotide sequence ID" value="NZ_JACKWY010000013.1"/>
</dbReference>
<evidence type="ECO:0000256" key="3">
    <source>
        <dbReference type="ARBA" id="ARBA00022989"/>
    </source>
</evidence>
<comment type="caution">
    <text evidence="6">The sequence shown here is derived from an EMBL/GenBank/DDBJ whole genome shotgun (WGS) entry which is preliminary data.</text>
</comment>
<dbReference type="NCBIfam" id="TIGR01593">
    <property type="entry name" value="holin_tox_secr"/>
    <property type="match status" value="1"/>
</dbReference>
<keyword evidence="4 5" id="KW-0472">Membrane</keyword>
<feature type="transmembrane region" description="Helical" evidence="5">
    <location>
        <begin position="59"/>
        <end position="88"/>
    </location>
</feature>
<comment type="subcellular location">
    <subcellularLocation>
        <location evidence="1">Membrane</location>
        <topology evidence="1">Multi-pass membrane protein</topology>
    </subcellularLocation>
</comment>
<accession>A0A7X0SJ24</accession>
<dbReference type="EMBL" id="JACKWY010000013">
    <property type="protein sequence ID" value="MBB6716381.1"/>
    <property type="molecule type" value="Genomic_DNA"/>
</dbReference>
<gene>
    <name evidence="6" type="ORF">H7E68_16880</name>
</gene>
<keyword evidence="3 5" id="KW-1133">Transmembrane helix</keyword>